<dbReference type="EMBL" id="MFDM01000003">
    <property type="protein sequence ID" value="OGE44349.1"/>
    <property type="molecule type" value="Genomic_DNA"/>
</dbReference>
<proteinExistence type="predicted"/>
<comment type="caution">
    <text evidence="2">The sequence shown here is derived from an EMBL/GenBank/DDBJ whole genome shotgun (WGS) entry which is preliminary data.</text>
</comment>
<protein>
    <submittedName>
        <fullName evidence="2">Uncharacterized protein</fullName>
    </submittedName>
</protein>
<name>A0A1F5KU35_9BACT</name>
<reference evidence="2 3" key="1">
    <citation type="journal article" date="2016" name="Nat. Commun.">
        <title>Thousands of microbial genomes shed light on interconnected biogeochemical processes in an aquifer system.</title>
        <authorList>
            <person name="Anantharaman K."/>
            <person name="Brown C.T."/>
            <person name="Hug L.A."/>
            <person name="Sharon I."/>
            <person name="Castelle C.J."/>
            <person name="Probst A.J."/>
            <person name="Thomas B.C."/>
            <person name="Singh A."/>
            <person name="Wilkins M.J."/>
            <person name="Karaoz U."/>
            <person name="Brodie E.L."/>
            <person name="Williams K.H."/>
            <person name="Hubbard S.S."/>
            <person name="Banfield J.F."/>
        </authorList>
    </citation>
    <scope>NUCLEOTIDE SEQUENCE [LARGE SCALE GENOMIC DNA]</scope>
</reference>
<sequence length="148" mass="17035">MKTLIAILIIASFLQSTIMPVDLVLIILICRSFIKEEDKNLYLTFAFGLLVAHLNGNLIGTQSIIYLVTIFATHLIQRSRFAKNWILIIPLSLIFFSLNTATLSVLTNQSIQLFPKVVWETLLIVPAFHLLRIWEERFIPKKDIKLRV</sequence>
<feature type="transmembrane region" description="Helical" evidence="1">
    <location>
        <begin position="85"/>
        <end position="105"/>
    </location>
</feature>
<evidence type="ECO:0000313" key="3">
    <source>
        <dbReference type="Proteomes" id="UP000178565"/>
    </source>
</evidence>
<accession>A0A1F5KU35</accession>
<gene>
    <name evidence="2" type="ORF">A3B45_03660</name>
</gene>
<feature type="transmembrane region" description="Helical" evidence="1">
    <location>
        <begin position="117"/>
        <end position="134"/>
    </location>
</feature>
<feature type="transmembrane region" description="Helical" evidence="1">
    <location>
        <begin position="42"/>
        <end position="73"/>
    </location>
</feature>
<dbReference type="AlphaFoldDB" id="A0A1F5KU35"/>
<keyword evidence="1" id="KW-0472">Membrane</keyword>
<keyword evidence="1" id="KW-0812">Transmembrane</keyword>
<keyword evidence="1" id="KW-1133">Transmembrane helix</keyword>
<dbReference type="STRING" id="1797785.A3B45_03660"/>
<evidence type="ECO:0000256" key="1">
    <source>
        <dbReference type="SAM" id="Phobius"/>
    </source>
</evidence>
<organism evidence="2 3">
    <name type="scientific">Candidatus Daviesbacteria bacterium RIFCSPLOWO2_01_FULL_39_12</name>
    <dbReference type="NCBI Taxonomy" id="1797785"/>
    <lineage>
        <taxon>Bacteria</taxon>
        <taxon>Candidatus Daviesiibacteriota</taxon>
    </lineage>
</organism>
<dbReference type="Proteomes" id="UP000178565">
    <property type="component" value="Unassembled WGS sequence"/>
</dbReference>
<evidence type="ECO:0000313" key="2">
    <source>
        <dbReference type="EMBL" id="OGE44349.1"/>
    </source>
</evidence>